<evidence type="ECO:0000256" key="9">
    <source>
        <dbReference type="RuleBase" id="RU362000"/>
    </source>
</evidence>
<dbReference type="KEGG" id="lak:106170561"/>
<dbReference type="GO" id="GO:0006865">
    <property type="term" value="P:amino acid transport"/>
    <property type="evidence" value="ECO:0007669"/>
    <property type="project" value="UniProtKB-KW"/>
</dbReference>
<dbReference type="Proteomes" id="UP000085678">
    <property type="component" value="Unplaced"/>
</dbReference>
<evidence type="ECO:0000256" key="2">
    <source>
        <dbReference type="ARBA" id="ARBA00005974"/>
    </source>
</evidence>
<dbReference type="GO" id="GO:1990542">
    <property type="term" value="P:mitochondrial transmembrane transport"/>
    <property type="evidence" value="ECO:0007669"/>
    <property type="project" value="TreeGrafter"/>
</dbReference>
<keyword evidence="7 9" id="KW-0496">Mitochondrion</keyword>
<comment type="subcellular location">
    <subcellularLocation>
        <location evidence="1 9">Mitochondrion membrane</location>
        <topology evidence="1 9">Multi-pass membrane protein</topology>
    </subcellularLocation>
</comment>
<dbReference type="InParanoid" id="A0A1S3J6H4"/>
<keyword evidence="3" id="KW-0813">Transport</keyword>
<evidence type="ECO:0000256" key="7">
    <source>
        <dbReference type="ARBA" id="ARBA00023128"/>
    </source>
</evidence>
<dbReference type="AlphaFoldDB" id="A0A1S3J6H4"/>
<reference evidence="11" key="1">
    <citation type="submission" date="2025-08" db="UniProtKB">
        <authorList>
            <consortium name="RefSeq"/>
        </authorList>
    </citation>
    <scope>IDENTIFICATION</scope>
    <source>
        <tissue evidence="11">Gonads</tissue>
    </source>
</reference>
<dbReference type="PANTHER" id="PTHR11153:SF6">
    <property type="entry name" value="SIDEROFLEXIN-5"/>
    <property type="match status" value="1"/>
</dbReference>
<keyword evidence="5" id="KW-0029">Amino-acid transport</keyword>
<dbReference type="GO" id="GO:0005743">
    <property type="term" value="C:mitochondrial inner membrane"/>
    <property type="evidence" value="ECO:0007669"/>
    <property type="project" value="TreeGrafter"/>
</dbReference>
<dbReference type="STRING" id="7574.A0A1S3J6H4"/>
<evidence type="ECO:0000313" key="10">
    <source>
        <dbReference type="Proteomes" id="UP000085678"/>
    </source>
</evidence>
<proteinExistence type="inferred from homology"/>
<organism evidence="10 11">
    <name type="scientific">Lingula anatina</name>
    <name type="common">Brachiopod</name>
    <name type="synonym">Lingula unguis</name>
    <dbReference type="NCBI Taxonomy" id="7574"/>
    <lineage>
        <taxon>Eukaryota</taxon>
        <taxon>Metazoa</taxon>
        <taxon>Spiralia</taxon>
        <taxon>Lophotrochozoa</taxon>
        <taxon>Brachiopoda</taxon>
        <taxon>Linguliformea</taxon>
        <taxon>Lingulata</taxon>
        <taxon>Lingulida</taxon>
        <taxon>Linguloidea</taxon>
        <taxon>Lingulidae</taxon>
        <taxon>Lingula</taxon>
    </lineage>
</organism>
<keyword evidence="10" id="KW-1185">Reference proteome</keyword>
<evidence type="ECO:0000313" key="11">
    <source>
        <dbReference type="RefSeq" id="XP_013405908.1"/>
    </source>
</evidence>
<protein>
    <recommendedName>
        <fullName evidence="9">Sidoreflexin</fullName>
    </recommendedName>
</protein>
<dbReference type="GO" id="GO:0015075">
    <property type="term" value="F:monoatomic ion transmembrane transporter activity"/>
    <property type="evidence" value="ECO:0007669"/>
    <property type="project" value="InterPro"/>
</dbReference>
<accession>A0A1S3J6H4</accession>
<dbReference type="NCBIfam" id="TIGR00798">
    <property type="entry name" value="mtc"/>
    <property type="match status" value="1"/>
</dbReference>
<evidence type="ECO:0000256" key="1">
    <source>
        <dbReference type="ARBA" id="ARBA00004225"/>
    </source>
</evidence>
<evidence type="ECO:0000256" key="6">
    <source>
        <dbReference type="ARBA" id="ARBA00022989"/>
    </source>
</evidence>
<dbReference type="Pfam" id="PF03820">
    <property type="entry name" value="SFXNs"/>
    <property type="match status" value="1"/>
</dbReference>
<dbReference type="RefSeq" id="XP_013405908.1">
    <property type="nucleotide sequence ID" value="XM_013550454.1"/>
</dbReference>
<evidence type="ECO:0000256" key="4">
    <source>
        <dbReference type="ARBA" id="ARBA00022692"/>
    </source>
</evidence>
<sequence length="333" mass="36699">MATSGANLQLDSDGFPPFRLNESRFDQNTFSGRLRHFLDVVDPKTLFTSNQRLKESCQLLQDFQNGKLPPSISNKELWEAQKIKQAIIHPDTGEKIFMPFRMSGFVPFGSPIVVGLLLPNPTIKATIFWQWLNQSHNACVNYSNRNATKPTPISRFLLGYGAAVGSAVTIAVSLGVMIKRANALTPSMKLLIQRFVPFPAVATASVCNVICMRNNELSEGIEVMDKEGRIVGTSQIAAKKALLETAMTRAVLPAPILIIPPVVMTQLEKTKFLQTRPRFHLPIHAAVVTACFGFALPVAIALFPQFSQISTKDLEAKLQEATSEPAVYYNKGL</sequence>
<evidence type="ECO:0000256" key="8">
    <source>
        <dbReference type="ARBA" id="ARBA00023136"/>
    </source>
</evidence>
<evidence type="ECO:0000256" key="5">
    <source>
        <dbReference type="ARBA" id="ARBA00022970"/>
    </source>
</evidence>
<keyword evidence="6 9" id="KW-1133">Transmembrane helix</keyword>
<evidence type="ECO:0000256" key="3">
    <source>
        <dbReference type="ARBA" id="ARBA00022448"/>
    </source>
</evidence>
<keyword evidence="8 9" id="KW-0472">Membrane</keyword>
<feature type="transmembrane region" description="Helical" evidence="9">
    <location>
        <begin position="157"/>
        <end position="178"/>
    </location>
</feature>
<comment type="similarity">
    <text evidence="2 9">Belongs to the sideroflexin family.</text>
</comment>
<feature type="transmembrane region" description="Helical" evidence="9">
    <location>
        <begin position="283"/>
        <end position="303"/>
    </location>
</feature>
<dbReference type="OrthoDB" id="6608471at2759"/>
<comment type="caution">
    <text evidence="9">Lacks conserved residue(s) required for the propagation of feature annotation.</text>
</comment>
<name>A0A1S3J6H4_LINAN</name>
<dbReference type="PANTHER" id="PTHR11153">
    <property type="entry name" value="SIDEROFLEXIN"/>
    <property type="match status" value="1"/>
</dbReference>
<dbReference type="InterPro" id="IPR004686">
    <property type="entry name" value="Mtc"/>
</dbReference>
<keyword evidence="4 9" id="KW-0812">Transmembrane</keyword>
<gene>
    <name evidence="11" type="primary">LOC106170561</name>
</gene>
<dbReference type="GeneID" id="106170561"/>